<dbReference type="Proteomes" id="UP000475765">
    <property type="component" value="Unassembled WGS sequence"/>
</dbReference>
<dbReference type="GO" id="GO:0016020">
    <property type="term" value="C:membrane"/>
    <property type="evidence" value="ECO:0007669"/>
    <property type="project" value="InterPro"/>
</dbReference>
<dbReference type="AlphaFoldDB" id="A0A9W7QA99"/>
<gene>
    <name evidence="1" type="ORF">F8172_24575</name>
</gene>
<dbReference type="RefSeq" id="WP_151522214.1">
    <property type="nucleotide sequence ID" value="NZ_JBNIKS010000041.1"/>
</dbReference>
<name>A0A9W7QA99_BACCE</name>
<protein>
    <submittedName>
        <fullName evidence="1">Sulfotransferase family protein</fullName>
    </submittedName>
</protein>
<dbReference type="EMBL" id="WBPP01000045">
    <property type="protein sequence ID" value="KAB2388951.1"/>
    <property type="molecule type" value="Genomic_DNA"/>
</dbReference>
<dbReference type="GO" id="GO:0008146">
    <property type="term" value="F:sulfotransferase activity"/>
    <property type="evidence" value="ECO:0007669"/>
    <property type="project" value="InterPro"/>
</dbReference>
<proteinExistence type="predicted"/>
<sequence length="263" mass="31513">MSNSNESNVIVAQGRIPHFQQDFPLILFWSQKSGCTSLAHWFFYQINELKTAFKYHSFIHNYEYEVYKAAPTYQSELIKALQTNQKKTYKLVRNPYYRAVSSFVSHIGPPGYQLPQWRPIKQYLYKNEDSAKGFSFKQYLYYIEHIKKQQAYLDPHIDQQYIPGEEKFVSNYIYLERFNMTIRALEMKYNLKKSPLHIITKSWHHQSDKMLHEGNYADVDITTPLFQRLPTYKSFYDNECLQLVHSIFYQDFKVYKYSSGLDN</sequence>
<comment type="caution">
    <text evidence="1">The sequence shown here is derived from an EMBL/GenBank/DDBJ whole genome shotgun (WGS) entry which is preliminary data.</text>
</comment>
<organism evidence="1 2">
    <name type="scientific">Bacillus cereus</name>
    <dbReference type="NCBI Taxonomy" id="1396"/>
    <lineage>
        <taxon>Bacteria</taxon>
        <taxon>Bacillati</taxon>
        <taxon>Bacillota</taxon>
        <taxon>Bacilli</taxon>
        <taxon>Bacillales</taxon>
        <taxon>Bacillaceae</taxon>
        <taxon>Bacillus</taxon>
        <taxon>Bacillus cereus group</taxon>
    </lineage>
</organism>
<dbReference type="InterPro" id="IPR005331">
    <property type="entry name" value="Sulfotransferase"/>
</dbReference>
<reference evidence="1 2" key="1">
    <citation type="submission" date="2019-10" db="EMBL/GenBank/DDBJ databases">
        <title>Bacillus from the desert of Cuatro Cinegas, Coahuila.</title>
        <authorList>
            <person name="Olmedo-Alvarez G."/>
            <person name="Saldana S."/>
            <person name="Barcelo D."/>
        </authorList>
    </citation>
    <scope>NUCLEOTIDE SEQUENCE [LARGE SCALE GENOMIC DNA]</scope>
    <source>
        <strain evidence="1 2">CH417_13T</strain>
    </source>
</reference>
<accession>A0A9W7QA99</accession>
<evidence type="ECO:0000313" key="1">
    <source>
        <dbReference type="EMBL" id="KAB2388951.1"/>
    </source>
</evidence>
<dbReference type="Pfam" id="PF03567">
    <property type="entry name" value="Sulfotransfer_2"/>
    <property type="match status" value="1"/>
</dbReference>
<evidence type="ECO:0000313" key="2">
    <source>
        <dbReference type="Proteomes" id="UP000475765"/>
    </source>
</evidence>